<dbReference type="OrthoDB" id="7425629at2759"/>
<evidence type="ECO:0000313" key="2">
    <source>
        <dbReference type="Proteomes" id="UP000299102"/>
    </source>
</evidence>
<keyword evidence="2" id="KW-1185">Reference proteome</keyword>
<organism evidence="1 2">
    <name type="scientific">Eumeta variegata</name>
    <name type="common">Bagworm moth</name>
    <name type="synonym">Eumeta japonica</name>
    <dbReference type="NCBI Taxonomy" id="151549"/>
    <lineage>
        <taxon>Eukaryota</taxon>
        <taxon>Metazoa</taxon>
        <taxon>Ecdysozoa</taxon>
        <taxon>Arthropoda</taxon>
        <taxon>Hexapoda</taxon>
        <taxon>Insecta</taxon>
        <taxon>Pterygota</taxon>
        <taxon>Neoptera</taxon>
        <taxon>Endopterygota</taxon>
        <taxon>Lepidoptera</taxon>
        <taxon>Glossata</taxon>
        <taxon>Ditrysia</taxon>
        <taxon>Tineoidea</taxon>
        <taxon>Psychidae</taxon>
        <taxon>Oiketicinae</taxon>
        <taxon>Eumeta</taxon>
    </lineage>
</organism>
<reference evidence="1 2" key="1">
    <citation type="journal article" date="2019" name="Commun. Biol.">
        <title>The bagworm genome reveals a unique fibroin gene that provides high tensile strength.</title>
        <authorList>
            <person name="Kono N."/>
            <person name="Nakamura H."/>
            <person name="Ohtoshi R."/>
            <person name="Tomita M."/>
            <person name="Numata K."/>
            <person name="Arakawa K."/>
        </authorList>
    </citation>
    <scope>NUCLEOTIDE SEQUENCE [LARGE SCALE GENOMIC DNA]</scope>
</reference>
<dbReference type="Proteomes" id="UP000299102">
    <property type="component" value="Unassembled WGS sequence"/>
</dbReference>
<evidence type="ECO:0000313" key="1">
    <source>
        <dbReference type="EMBL" id="GBP59456.1"/>
    </source>
</evidence>
<accession>A0A4C1X6M7</accession>
<comment type="caution">
    <text evidence="1">The sequence shown here is derived from an EMBL/GenBank/DDBJ whole genome shotgun (WGS) entry which is preliminary data.</text>
</comment>
<gene>
    <name evidence="1" type="ORF">EVAR_80783_1</name>
</gene>
<dbReference type="EMBL" id="BGZK01000761">
    <property type="protein sequence ID" value="GBP59456.1"/>
    <property type="molecule type" value="Genomic_DNA"/>
</dbReference>
<sequence length="68" mass="7508">MPTLLDIVERADSETGVEWSDSGDSSAPLPQLGYFVPLQRCHCCNRQHVSKKGCRSKEKVTKVKLSGC</sequence>
<protein>
    <submittedName>
        <fullName evidence="1">Uncharacterized protein</fullName>
    </submittedName>
</protein>
<dbReference type="AlphaFoldDB" id="A0A4C1X6M7"/>
<proteinExistence type="predicted"/>
<name>A0A4C1X6M7_EUMVA</name>